<organism evidence="8 9">
    <name type="scientific">Cucumis melo</name>
    <name type="common">Muskmelon</name>
    <dbReference type="NCBI Taxonomy" id="3656"/>
    <lineage>
        <taxon>Eukaryota</taxon>
        <taxon>Viridiplantae</taxon>
        <taxon>Streptophyta</taxon>
        <taxon>Embryophyta</taxon>
        <taxon>Tracheophyta</taxon>
        <taxon>Spermatophyta</taxon>
        <taxon>Magnoliopsida</taxon>
        <taxon>eudicotyledons</taxon>
        <taxon>Gunneridae</taxon>
        <taxon>Pentapetalae</taxon>
        <taxon>rosids</taxon>
        <taxon>fabids</taxon>
        <taxon>Cucurbitales</taxon>
        <taxon>Cucurbitaceae</taxon>
        <taxon>Benincaseae</taxon>
        <taxon>Cucumis</taxon>
    </lineage>
</organism>
<dbReference type="InterPro" id="IPR017972">
    <property type="entry name" value="Cyt_P450_CS"/>
</dbReference>
<dbReference type="PANTHER" id="PTHR24298:SF800">
    <property type="entry name" value="CYTOCHROME P450 89A2-RELATED"/>
    <property type="match status" value="1"/>
</dbReference>
<sequence length="516" mass="59570">MEIWFIILVSLCICSLLTSILTHFRSSSKLPPGPPSIPIFTNFQWLRKSPLQIESLLRSFIAKYGPLITLPIGNHPVVFIADRSIAHIALLQNGAIFAHRPPALPLSKVISSNQHSISSASYGPLWRLLRRNLSSQILHPSRIRSYGQARKWVLDILLNRLHSQSQFGNPIFVIENFQYAMFCLLVLMCFGDKLEESQIREVENVERALLLSFQRFKILNFWPKFTKILLRKRWEAFLQIRKNQEKVLIRLIEARKKINKNRENRARCEEKEEEFVVSYVDTLLDLQLPNEDNRKLTNEEIVTLCSEFLNGGTDTTSTTLQWIMANLVKIPEIQNKLLAEMKGVMGDRSRDDEVKEEDLEKLPYIKAVVLEGLRRHPPGHFVLPHAVKEDTTLENYVIQKNGTVNFMVAEMSRDPKVWEDPMEFKPERFLKGGAGKECGVVFDITGSKEIKMMPFGAGRRMCPGYGLAILHLEYFIANLVWRFEWKEVKGDEVSLEEKIEFTVVMEKPLKANIIPR</sequence>
<dbReference type="PROSITE" id="PS00086">
    <property type="entry name" value="CYTOCHROME_P450"/>
    <property type="match status" value="1"/>
</dbReference>
<evidence type="ECO:0000256" key="1">
    <source>
        <dbReference type="ARBA" id="ARBA00001971"/>
    </source>
</evidence>
<keyword evidence="7" id="KW-0408">Iron</keyword>
<gene>
    <name evidence="9" type="primary">LOC103498445</name>
</gene>
<evidence type="ECO:0000256" key="4">
    <source>
        <dbReference type="ARBA" id="ARBA00022723"/>
    </source>
</evidence>
<dbReference type="CDD" id="cd11075">
    <property type="entry name" value="CYP77_89"/>
    <property type="match status" value="1"/>
</dbReference>
<reference evidence="9" key="1">
    <citation type="submission" date="2025-08" db="UniProtKB">
        <authorList>
            <consortium name="RefSeq"/>
        </authorList>
    </citation>
    <scope>IDENTIFICATION</scope>
    <source>
        <tissue evidence="9">Stem</tissue>
    </source>
</reference>
<dbReference type="InterPro" id="IPR001128">
    <property type="entry name" value="Cyt_P450"/>
</dbReference>
<keyword evidence="7" id="KW-0349">Heme</keyword>
<dbReference type="Proteomes" id="UP001652600">
    <property type="component" value="Chromosome 11"/>
</dbReference>
<proteinExistence type="inferred from homology"/>
<dbReference type="InterPro" id="IPR002401">
    <property type="entry name" value="Cyt_P450_E_grp-I"/>
</dbReference>
<evidence type="ECO:0000313" key="9">
    <source>
        <dbReference type="RefSeq" id="XP_050947515.1"/>
    </source>
</evidence>
<keyword evidence="7" id="KW-0560">Oxidoreductase</keyword>
<evidence type="ECO:0000256" key="6">
    <source>
        <dbReference type="ARBA" id="ARBA00023136"/>
    </source>
</evidence>
<evidence type="ECO:0000256" key="5">
    <source>
        <dbReference type="ARBA" id="ARBA00022989"/>
    </source>
</evidence>
<dbReference type="Pfam" id="PF00067">
    <property type="entry name" value="p450"/>
    <property type="match status" value="1"/>
</dbReference>
<keyword evidence="3" id="KW-0812">Transmembrane</keyword>
<comment type="subcellular location">
    <subcellularLocation>
        <location evidence="2">Membrane</location>
        <topology evidence="2">Single-pass membrane protein</topology>
    </subcellularLocation>
</comment>
<dbReference type="PANTHER" id="PTHR24298">
    <property type="entry name" value="FLAVONOID 3'-MONOOXYGENASE-RELATED"/>
    <property type="match status" value="1"/>
</dbReference>
<evidence type="ECO:0000313" key="8">
    <source>
        <dbReference type="Proteomes" id="UP001652600"/>
    </source>
</evidence>
<dbReference type="SUPFAM" id="SSF48264">
    <property type="entry name" value="Cytochrome P450"/>
    <property type="match status" value="1"/>
</dbReference>
<keyword evidence="7" id="KW-0503">Monooxygenase</keyword>
<name>A0ABM3LBW3_CUCME</name>
<keyword evidence="8" id="KW-1185">Reference proteome</keyword>
<evidence type="ECO:0000256" key="7">
    <source>
        <dbReference type="RuleBase" id="RU000461"/>
    </source>
</evidence>
<dbReference type="PRINTS" id="PR00463">
    <property type="entry name" value="EP450I"/>
</dbReference>
<dbReference type="InterPro" id="IPR051103">
    <property type="entry name" value="Plant_metabolite_P450s"/>
</dbReference>
<dbReference type="PRINTS" id="PR00385">
    <property type="entry name" value="P450"/>
</dbReference>
<dbReference type="RefSeq" id="XP_050947515.1">
    <property type="nucleotide sequence ID" value="XM_051091558.1"/>
</dbReference>
<keyword evidence="4 7" id="KW-0479">Metal-binding</keyword>
<evidence type="ECO:0000256" key="3">
    <source>
        <dbReference type="ARBA" id="ARBA00022692"/>
    </source>
</evidence>
<comment type="cofactor">
    <cofactor evidence="1">
        <name>heme</name>
        <dbReference type="ChEBI" id="CHEBI:30413"/>
    </cofactor>
</comment>
<accession>A0ABM3LBW3</accession>
<dbReference type="GeneID" id="103498445"/>
<keyword evidence="6" id="KW-0472">Membrane</keyword>
<dbReference type="Gene3D" id="1.10.630.10">
    <property type="entry name" value="Cytochrome P450"/>
    <property type="match status" value="1"/>
</dbReference>
<comment type="similarity">
    <text evidence="7">Belongs to the cytochrome P450 family.</text>
</comment>
<keyword evidence="5" id="KW-1133">Transmembrane helix</keyword>
<dbReference type="InterPro" id="IPR036396">
    <property type="entry name" value="Cyt_P450_sf"/>
</dbReference>
<evidence type="ECO:0000256" key="2">
    <source>
        <dbReference type="ARBA" id="ARBA00004167"/>
    </source>
</evidence>
<protein>
    <submittedName>
        <fullName evidence="9">Cytochrome P450 89A2-like</fullName>
    </submittedName>
</protein>